<reference evidence="1 2" key="1">
    <citation type="submission" date="2019-09" db="EMBL/GenBank/DDBJ databases">
        <authorList>
            <person name="Wang X."/>
        </authorList>
    </citation>
    <scope>NUCLEOTIDE SEQUENCE [LARGE SCALE GENOMIC DNA]</scope>
    <source>
        <strain evidence="1 2">CICC 11023</strain>
    </source>
</reference>
<dbReference type="AlphaFoldDB" id="A0A5N0EI58"/>
<gene>
    <name evidence="1" type="ORF">F3087_19220</name>
</gene>
<sequence>MTRHGLRTLAARNTAMIETAAYVPAAVMSELLGIHINTAEQWTELARSNWADYLAAAST</sequence>
<dbReference type="Proteomes" id="UP000323876">
    <property type="component" value="Unassembled WGS sequence"/>
</dbReference>
<name>A0A5N0EI58_9NOCA</name>
<dbReference type="RefSeq" id="WP_150403382.1">
    <property type="nucleotide sequence ID" value="NZ_VXLC01000008.1"/>
</dbReference>
<evidence type="ECO:0000313" key="2">
    <source>
        <dbReference type="Proteomes" id="UP000323876"/>
    </source>
</evidence>
<organism evidence="1 2">
    <name type="scientific">Nocardia colli</name>
    <dbReference type="NCBI Taxonomy" id="2545717"/>
    <lineage>
        <taxon>Bacteria</taxon>
        <taxon>Bacillati</taxon>
        <taxon>Actinomycetota</taxon>
        <taxon>Actinomycetes</taxon>
        <taxon>Mycobacteriales</taxon>
        <taxon>Nocardiaceae</taxon>
        <taxon>Nocardia</taxon>
    </lineage>
</organism>
<proteinExistence type="predicted"/>
<accession>A0A5N0EI58</accession>
<dbReference type="OrthoDB" id="3405537at2"/>
<dbReference type="EMBL" id="VXLC01000008">
    <property type="protein sequence ID" value="KAA8887051.1"/>
    <property type="molecule type" value="Genomic_DNA"/>
</dbReference>
<keyword evidence="2" id="KW-1185">Reference proteome</keyword>
<protein>
    <submittedName>
        <fullName evidence="1">Uncharacterized protein</fullName>
    </submittedName>
</protein>
<evidence type="ECO:0000313" key="1">
    <source>
        <dbReference type="EMBL" id="KAA8887051.1"/>
    </source>
</evidence>
<comment type="caution">
    <text evidence="1">The sequence shown here is derived from an EMBL/GenBank/DDBJ whole genome shotgun (WGS) entry which is preliminary data.</text>
</comment>